<dbReference type="InterPro" id="IPR016032">
    <property type="entry name" value="Sig_transdc_resp-reg_C-effctor"/>
</dbReference>
<comment type="caution">
    <text evidence="6">The sequence shown here is derived from an EMBL/GenBank/DDBJ whole genome shotgun (WGS) entry which is preliminary data.</text>
</comment>
<dbReference type="Pfam" id="PF00072">
    <property type="entry name" value="Response_reg"/>
    <property type="match status" value="1"/>
</dbReference>
<evidence type="ECO:0000259" key="4">
    <source>
        <dbReference type="PROSITE" id="PS50043"/>
    </source>
</evidence>
<accession>A0A084JYQ0</accession>
<dbReference type="PANTHER" id="PTHR45566:SF2">
    <property type="entry name" value="NARL SUBFAMILY"/>
    <property type="match status" value="1"/>
</dbReference>
<dbReference type="PROSITE" id="PS00622">
    <property type="entry name" value="HTH_LUXR_1"/>
    <property type="match status" value="1"/>
</dbReference>
<feature type="domain" description="HTH luxR-type" evidence="4">
    <location>
        <begin position="142"/>
        <end position="207"/>
    </location>
</feature>
<dbReference type="InterPro" id="IPR000792">
    <property type="entry name" value="Tscrpt_reg_LuxR_C"/>
</dbReference>
<dbReference type="AlphaFoldDB" id="A0A084JYQ0"/>
<dbReference type="Gene3D" id="3.40.50.2300">
    <property type="match status" value="1"/>
</dbReference>
<evidence type="ECO:0000259" key="5">
    <source>
        <dbReference type="PROSITE" id="PS50110"/>
    </source>
</evidence>
<evidence type="ECO:0000313" key="6">
    <source>
        <dbReference type="EMBL" id="KEZ94084.1"/>
    </source>
</evidence>
<dbReference type="CDD" id="cd06170">
    <property type="entry name" value="LuxR_C_like"/>
    <property type="match status" value="1"/>
</dbReference>
<dbReference type="SMART" id="SM00448">
    <property type="entry name" value="REC"/>
    <property type="match status" value="1"/>
</dbReference>
<comment type="caution">
    <text evidence="3">Lacks conserved residue(s) required for the propagation of feature annotation.</text>
</comment>
<evidence type="ECO:0000256" key="1">
    <source>
        <dbReference type="ARBA" id="ARBA00022553"/>
    </source>
</evidence>
<dbReference type="SMART" id="SM00421">
    <property type="entry name" value="HTH_LUXR"/>
    <property type="match status" value="1"/>
</dbReference>
<name>A0A084JYQ0_NONUL</name>
<dbReference type="PROSITE" id="PS50043">
    <property type="entry name" value="HTH_LUXR_2"/>
    <property type="match status" value="1"/>
</dbReference>
<dbReference type="GO" id="GO:0000160">
    <property type="term" value="P:phosphorelay signal transduction system"/>
    <property type="evidence" value="ECO:0007669"/>
    <property type="project" value="InterPro"/>
</dbReference>
<dbReference type="EMBL" id="JPJI01000023">
    <property type="protein sequence ID" value="KEZ94084.1"/>
    <property type="molecule type" value="Genomic_DNA"/>
</dbReference>
<dbReference type="InterPro" id="IPR051015">
    <property type="entry name" value="EvgA-like"/>
</dbReference>
<dbReference type="PANTHER" id="PTHR45566">
    <property type="entry name" value="HTH-TYPE TRANSCRIPTIONAL REGULATOR YHJB-RELATED"/>
    <property type="match status" value="1"/>
</dbReference>
<dbReference type="RefSeq" id="WP_036580039.1">
    <property type="nucleotide sequence ID" value="NZ_CP138994.1"/>
</dbReference>
<dbReference type="Proteomes" id="UP000028531">
    <property type="component" value="Unassembled WGS sequence"/>
</dbReference>
<dbReference type="SUPFAM" id="SSF46894">
    <property type="entry name" value="C-terminal effector domain of the bipartite response regulators"/>
    <property type="match status" value="1"/>
</dbReference>
<keyword evidence="1" id="KW-0597">Phosphoprotein</keyword>
<sequence>MNVLLADHHPVFRRGIKSLMKDSKRLRFTGKVEDGEMLLSGIKEHKPDLLILEIDLPNSNGAGALRDIRSHFPDLKVLIVSCHPEEIYAISAIKAGANGYIAKTKSSKEIKKAIETVISGETFLSDSIKEVMNSKSKTGKSVTLRYKKLSAREIEVLNLLSRGKRNKEISQILSINEKTVSTYKTRLLKKLNVDNIADLIHQSRLLQITS</sequence>
<dbReference type="PRINTS" id="PR00038">
    <property type="entry name" value="HTHLUXR"/>
</dbReference>
<evidence type="ECO:0000256" key="2">
    <source>
        <dbReference type="ARBA" id="ARBA00023125"/>
    </source>
</evidence>
<dbReference type="InterPro" id="IPR001789">
    <property type="entry name" value="Sig_transdc_resp-reg_receiver"/>
</dbReference>
<dbReference type="InterPro" id="IPR011006">
    <property type="entry name" value="CheY-like_superfamily"/>
</dbReference>
<evidence type="ECO:0000256" key="3">
    <source>
        <dbReference type="PROSITE-ProRule" id="PRU00169"/>
    </source>
</evidence>
<dbReference type="Pfam" id="PF00196">
    <property type="entry name" value="GerE"/>
    <property type="match status" value="1"/>
</dbReference>
<dbReference type="GO" id="GO:0003677">
    <property type="term" value="F:DNA binding"/>
    <property type="evidence" value="ECO:0007669"/>
    <property type="project" value="UniProtKB-KW"/>
</dbReference>
<evidence type="ECO:0000313" key="7">
    <source>
        <dbReference type="Proteomes" id="UP000028531"/>
    </source>
</evidence>
<dbReference type="InterPro" id="IPR058245">
    <property type="entry name" value="NreC/VraR/RcsB-like_REC"/>
</dbReference>
<dbReference type="OrthoDB" id="1013073at2"/>
<dbReference type="SUPFAM" id="SSF52172">
    <property type="entry name" value="CheY-like"/>
    <property type="match status" value="1"/>
</dbReference>
<dbReference type="CDD" id="cd17535">
    <property type="entry name" value="REC_NarL-like"/>
    <property type="match status" value="1"/>
</dbReference>
<keyword evidence="2" id="KW-0238">DNA-binding</keyword>
<feature type="domain" description="Response regulatory" evidence="5">
    <location>
        <begin position="2"/>
        <end position="118"/>
    </location>
</feature>
<proteinExistence type="predicted"/>
<gene>
    <name evidence="6" type="ORF">IL45_02745</name>
</gene>
<reference evidence="6 7" key="1">
    <citation type="submission" date="2014-07" db="EMBL/GenBank/DDBJ databases">
        <title>Draft genome sequence of Nonlabens ulvanivorans, an ulvan degrading bacterium.</title>
        <authorList>
            <person name="Kopel M."/>
            <person name="Helbert W."/>
            <person name="Henrissat B."/>
            <person name="Doniger T."/>
            <person name="Banin E."/>
        </authorList>
    </citation>
    <scope>NUCLEOTIDE SEQUENCE [LARGE SCALE GENOMIC DNA]</scope>
    <source>
        <strain evidence="6 7">PLR</strain>
    </source>
</reference>
<organism evidence="6 7">
    <name type="scientific">Nonlabens ulvanivorans</name>
    <name type="common">Persicivirga ulvanivorans</name>
    <dbReference type="NCBI Taxonomy" id="906888"/>
    <lineage>
        <taxon>Bacteria</taxon>
        <taxon>Pseudomonadati</taxon>
        <taxon>Bacteroidota</taxon>
        <taxon>Flavobacteriia</taxon>
        <taxon>Flavobacteriales</taxon>
        <taxon>Flavobacteriaceae</taxon>
        <taxon>Nonlabens</taxon>
    </lineage>
</organism>
<dbReference type="GO" id="GO:0006355">
    <property type="term" value="P:regulation of DNA-templated transcription"/>
    <property type="evidence" value="ECO:0007669"/>
    <property type="project" value="InterPro"/>
</dbReference>
<dbReference type="PROSITE" id="PS50110">
    <property type="entry name" value="RESPONSE_REGULATORY"/>
    <property type="match status" value="1"/>
</dbReference>
<protein>
    <submittedName>
        <fullName evidence="6">Ligand-binding protein SH3</fullName>
    </submittedName>
</protein>